<dbReference type="Proteomes" id="UP000615446">
    <property type="component" value="Unassembled WGS sequence"/>
</dbReference>
<organism evidence="3 5">
    <name type="scientific">Rhizophagus clarus</name>
    <dbReference type="NCBI Taxonomy" id="94130"/>
    <lineage>
        <taxon>Eukaryota</taxon>
        <taxon>Fungi</taxon>
        <taxon>Fungi incertae sedis</taxon>
        <taxon>Mucoromycota</taxon>
        <taxon>Glomeromycotina</taxon>
        <taxon>Glomeromycetes</taxon>
        <taxon>Glomerales</taxon>
        <taxon>Glomeraceae</taxon>
        <taxon>Rhizophagus</taxon>
    </lineage>
</organism>
<dbReference type="EMBL" id="BLAL01000286">
    <property type="protein sequence ID" value="GET00636.1"/>
    <property type="molecule type" value="Genomic_DNA"/>
</dbReference>
<evidence type="ECO:0000313" key="4">
    <source>
        <dbReference type="EMBL" id="GET00636.1"/>
    </source>
</evidence>
<evidence type="ECO:0000259" key="2">
    <source>
        <dbReference type="PROSITE" id="PS50090"/>
    </source>
</evidence>
<dbReference type="Pfam" id="PF13837">
    <property type="entry name" value="Myb_DNA-bind_4"/>
    <property type="match status" value="1"/>
</dbReference>
<dbReference type="AlphaFoldDB" id="A0A2Z6SIG4"/>
<dbReference type="Gene3D" id="1.10.10.60">
    <property type="entry name" value="Homeodomain-like"/>
    <property type="match status" value="1"/>
</dbReference>
<comment type="caution">
    <text evidence="3">The sequence shown here is derived from an EMBL/GenBank/DDBJ whole genome shotgun (WGS) entry which is preliminary data.</text>
</comment>
<dbReference type="InterPro" id="IPR001005">
    <property type="entry name" value="SANT/Myb"/>
</dbReference>
<evidence type="ECO:0000313" key="5">
    <source>
        <dbReference type="Proteomes" id="UP000247702"/>
    </source>
</evidence>
<feature type="region of interest" description="Disordered" evidence="1">
    <location>
        <begin position="98"/>
        <end position="153"/>
    </location>
</feature>
<dbReference type="Proteomes" id="UP000247702">
    <property type="component" value="Unassembled WGS sequence"/>
</dbReference>
<dbReference type="InterPro" id="IPR044822">
    <property type="entry name" value="Myb_DNA-bind_4"/>
</dbReference>
<dbReference type="EMBL" id="BEXD01004359">
    <property type="protein sequence ID" value="GBC10172.1"/>
    <property type="molecule type" value="Genomic_DNA"/>
</dbReference>
<evidence type="ECO:0000313" key="3">
    <source>
        <dbReference type="EMBL" id="GBC10172.1"/>
    </source>
</evidence>
<reference evidence="3 5" key="1">
    <citation type="submission" date="2017-11" db="EMBL/GenBank/DDBJ databases">
        <title>The genome of Rhizophagus clarus HR1 reveals common genetic basis of auxotrophy among arbuscular mycorrhizal fungi.</title>
        <authorList>
            <person name="Kobayashi Y."/>
        </authorList>
    </citation>
    <scope>NUCLEOTIDE SEQUENCE [LARGE SCALE GENOMIC DNA]</scope>
    <source>
        <strain evidence="3 5">HR1</strain>
    </source>
</reference>
<evidence type="ECO:0000256" key="1">
    <source>
        <dbReference type="SAM" id="MobiDB-lite"/>
    </source>
</evidence>
<feature type="compositionally biased region" description="Basic residues" evidence="1">
    <location>
        <begin position="120"/>
        <end position="133"/>
    </location>
</feature>
<name>A0A2Z6SIG4_9GLOM</name>
<dbReference type="OrthoDB" id="2390501at2759"/>
<keyword evidence="5" id="KW-1185">Reference proteome</keyword>
<sequence length="153" mass="18798">MVWSQQEIHTLINIRKTTNQLYWNIFGHLRRTYWNNVANRLNNYCNSNYMGKQCKRKFNNLVIQYNNMELYATNDQKERRSRMFFDELRTRFWEDPFNRPRHDVAKNTATITRRKSDVRARKKRRERRERKRRDGSGSGGFGSNDNNENNRHY</sequence>
<accession>A0A2Z6SIG4</accession>
<feature type="domain" description="Myb-like" evidence="2">
    <location>
        <begin position="1"/>
        <end position="62"/>
    </location>
</feature>
<gene>
    <name evidence="4" type="ORF">RCL2_002708500</name>
    <name evidence="3" type="ORF">RclHR1_00940013</name>
</gene>
<dbReference type="PROSITE" id="PS50090">
    <property type="entry name" value="MYB_LIKE"/>
    <property type="match status" value="1"/>
</dbReference>
<proteinExistence type="predicted"/>
<reference evidence="4" key="2">
    <citation type="submission" date="2019-10" db="EMBL/GenBank/DDBJ databases">
        <title>Conservation and host-specific expression of non-tandemly repeated heterogenous ribosome RNA gene in arbuscular mycorrhizal fungi.</title>
        <authorList>
            <person name="Maeda T."/>
            <person name="Kobayashi Y."/>
            <person name="Nakagawa T."/>
            <person name="Ezawa T."/>
            <person name="Yamaguchi K."/>
            <person name="Bino T."/>
            <person name="Nishimoto Y."/>
            <person name="Shigenobu S."/>
            <person name="Kawaguchi M."/>
        </authorList>
    </citation>
    <scope>NUCLEOTIDE SEQUENCE</scope>
    <source>
        <strain evidence="4">HR1</strain>
    </source>
</reference>
<protein>
    <recommendedName>
        <fullName evidence="2">Myb-like domain-containing protein</fullName>
    </recommendedName>
</protein>